<sequence length="279" mass="30533">MPTTSDSDLPADLALDVRDATKTFQQPGGQPVHALQDVSLAVRPGDFVTLLGPSGCGKSTLLNAIAGLTSLTSGKIVVAGQPVRGPGLDRSVVFQQASLLPWRTVRGNIAYGMELQRAVKKSEQTERTAWAMDLVGLTEFADRFPSQLSGGMQQRVNLARALATRPKVLLMDEPFGALDAMTKARLQIEVSTISRDTGATVLFVTHDIDEALLLADRVVVMSRRPGRISRVFEVPEKRPRNEEFLETKAFVTLRRELRLSIEDSLVEQDREPSTPSVRS</sequence>
<evidence type="ECO:0000256" key="1">
    <source>
        <dbReference type="ARBA" id="ARBA00022448"/>
    </source>
</evidence>
<dbReference type="PANTHER" id="PTHR42788">
    <property type="entry name" value="TAURINE IMPORT ATP-BINDING PROTEIN-RELATED"/>
    <property type="match status" value="1"/>
</dbReference>
<dbReference type="InterPro" id="IPR003593">
    <property type="entry name" value="AAA+_ATPase"/>
</dbReference>
<comment type="caution">
    <text evidence="5">The sequence shown here is derived from an EMBL/GenBank/DDBJ whole genome shotgun (WGS) entry which is preliminary data.</text>
</comment>
<dbReference type="InterPro" id="IPR017871">
    <property type="entry name" value="ABC_transporter-like_CS"/>
</dbReference>
<dbReference type="CDD" id="cd03293">
    <property type="entry name" value="ABC_NrtD_SsuB_transporters"/>
    <property type="match status" value="1"/>
</dbReference>
<dbReference type="InterPro" id="IPR050166">
    <property type="entry name" value="ABC_transporter_ATP-bind"/>
</dbReference>
<evidence type="ECO:0000313" key="5">
    <source>
        <dbReference type="EMBL" id="RFS45843.1"/>
    </source>
</evidence>
<dbReference type="GO" id="GO:0005524">
    <property type="term" value="F:ATP binding"/>
    <property type="evidence" value="ECO:0007669"/>
    <property type="project" value="UniProtKB-KW"/>
</dbReference>
<dbReference type="InterPro" id="IPR003439">
    <property type="entry name" value="ABC_transporter-like_ATP-bd"/>
</dbReference>
<evidence type="ECO:0000313" key="6">
    <source>
        <dbReference type="Proteomes" id="UP000262621"/>
    </source>
</evidence>
<dbReference type="GO" id="GO:0016887">
    <property type="term" value="F:ATP hydrolysis activity"/>
    <property type="evidence" value="ECO:0007669"/>
    <property type="project" value="InterPro"/>
</dbReference>
<dbReference type="PROSITE" id="PS00211">
    <property type="entry name" value="ABC_TRANSPORTER_1"/>
    <property type="match status" value="1"/>
</dbReference>
<organism evidence="5 6">
    <name type="scientific">Micromonospora craniellae</name>
    <dbReference type="NCBI Taxonomy" id="2294034"/>
    <lineage>
        <taxon>Bacteria</taxon>
        <taxon>Bacillati</taxon>
        <taxon>Actinomycetota</taxon>
        <taxon>Actinomycetes</taxon>
        <taxon>Micromonosporales</taxon>
        <taxon>Micromonosporaceae</taxon>
        <taxon>Micromonospora</taxon>
    </lineage>
</organism>
<dbReference type="PANTHER" id="PTHR42788:SF13">
    <property type="entry name" value="ALIPHATIC SULFONATES IMPORT ATP-BINDING PROTEIN SSUB"/>
    <property type="match status" value="1"/>
</dbReference>
<dbReference type="AlphaFoldDB" id="A0A372FYP0"/>
<keyword evidence="3 5" id="KW-0067">ATP-binding</keyword>
<dbReference type="RefSeq" id="WP_117228535.1">
    <property type="nucleotide sequence ID" value="NZ_CP061725.1"/>
</dbReference>
<dbReference type="PROSITE" id="PS50893">
    <property type="entry name" value="ABC_TRANSPORTER_2"/>
    <property type="match status" value="1"/>
</dbReference>
<evidence type="ECO:0000256" key="2">
    <source>
        <dbReference type="ARBA" id="ARBA00022741"/>
    </source>
</evidence>
<keyword evidence="2" id="KW-0547">Nucleotide-binding</keyword>
<evidence type="ECO:0000259" key="4">
    <source>
        <dbReference type="PROSITE" id="PS50893"/>
    </source>
</evidence>
<dbReference type="Proteomes" id="UP000262621">
    <property type="component" value="Unassembled WGS sequence"/>
</dbReference>
<dbReference type="Pfam" id="PF00005">
    <property type="entry name" value="ABC_tran"/>
    <property type="match status" value="1"/>
</dbReference>
<keyword evidence="1" id="KW-0813">Transport</keyword>
<proteinExistence type="predicted"/>
<dbReference type="Gene3D" id="3.40.50.300">
    <property type="entry name" value="P-loop containing nucleotide triphosphate hydrolases"/>
    <property type="match status" value="1"/>
</dbReference>
<dbReference type="SMART" id="SM00382">
    <property type="entry name" value="AAA"/>
    <property type="match status" value="1"/>
</dbReference>
<reference evidence="5 6" key="1">
    <citation type="submission" date="2018-08" db="EMBL/GenBank/DDBJ databases">
        <title>Verrucosispora craniellae sp. nov., isolated from a marine sponge in the South China Sea.</title>
        <authorList>
            <person name="Li L."/>
            <person name="Lin H.W."/>
        </authorList>
    </citation>
    <scope>NUCLEOTIDE SEQUENCE [LARGE SCALE GENOMIC DNA]</scope>
    <source>
        <strain evidence="5 6">LHW63014</strain>
    </source>
</reference>
<protein>
    <submittedName>
        <fullName evidence="5">ABC transporter ATP-binding protein</fullName>
    </submittedName>
</protein>
<evidence type="ECO:0000256" key="3">
    <source>
        <dbReference type="ARBA" id="ARBA00022840"/>
    </source>
</evidence>
<gene>
    <name evidence="5" type="ORF">D0Q02_14650</name>
</gene>
<dbReference type="SUPFAM" id="SSF52540">
    <property type="entry name" value="P-loop containing nucleoside triphosphate hydrolases"/>
    <property type="match status" value="1"/>
</dbReference>
<feature type="domain" description="ABC transporter" evidence="4">
    <location>
        <begin position="15"/>
        <end position="248"/>
    </location>
</feature>
<name>A0A372FYP0_9ACTN</name>
<keyword evidence="6" id="KW-1185">Reference proteome</keyword>
<dbReference type="OrthoDB" id="3210486at2"/>
<dbReference type="EMBL" id="QVFU01000013">
    <property type="protein sequence ID" value="RFS45843.1"/>
    <property type="molecule type" value="Genomic_DNA"/>
</dbReference>
<accession>A0A372FYP0</accession>
<dbReference type="InterPro" id="IPR027417">
    <property type="entry name" value="P-loop_NTPase"/>
</dbReference>